<reference evidence="2 3" key="1">
    <citation type="submission" date="2022-12" db="EMBL/GenBank/DDBJ databases">
        <title>Chromosome-level genome of Tegillarca granosa.</title>
        <authorList>
            <person name="Kim J."/>
        </authorList>
    </citation>
    <scope>NUCLEOTIDE SEQUENCE [LARGE SCALE GENOMIC DNA]</scope>
    <source>
        <strain evidence="2">Teg-2019</strain>
        <tissue evidence="2">Adductor muscle</tissue>
    </source>
</reference>
<keyword evidence="1" id="KW-0812">Transmembrane</keyword>
<sequence>MEAYASDSGTDRGGGQGKEPYLAKLFKRLVLTLDKTNYVLDETLKRFESSVPQPSQSATSYLSEKCLEIKKEEKVKVEVKCTFMKINDIDTVDQQFEAEIFIQAKWEDPLLDGLPVKSFSIVRDDPAYDHTLVVNLWRFKGLFKENLELENFPLDVQDLTISISTERSNEEIELIEDQRALSYVNTKAFMDAQEWSLYEHVETYRDNTTVEYASATIHPIIHAQCRVCRKVGYFIWNIIFIVVSILTVEPILTVYLFSLCTNSHCTPILNCVPILTVYLFLVCTYSNCVPTLTAFGRQISCYYYTFPYCCSIQTCGKTESPHHIISHITAQNATIKTLAKTMEVEQLESYDRYSIVSLAIIFFAFHLIFGIYLFLTNLSSTVPQLPITVKQTAYKSQKNPPSSIEGKKLNVLGKDETELTVMRAEDNGDKGPAAYR</sequence>
<proteinExistence type="predicted"/>
<evidence type="ECO:0000313" key="3">
    <source>
        <dbReference type="Proteomes" id="UP001217089"/>
    </source>
</evidence>
<dbReference type="Proteomes" id="UP001217089">
    <property type="component" value="Unassembled WGS sequence"/>
</dbReference>
<feature type="transmembrane region" description="Helical" evidence="1">
    <location>
        <begin position="233"/>
        <end position="256"/>
    </location>
</feature>
<dbReference type="Gene3D" id="2.70.170.10">
    <property type="entry name" value="Neurotransmitter-gated ion-channel ligand-binding domain"/>
    <property type="match status" value="2"/>
</dbReference>
<evidence type="ECO:0000256" key="1">
    <source>
        <dbReference type="SAM" id="Phobius"/>
    </source>
</evidence>
<keyword evidence="3" id="KW-1185">Reference proteome</keyword>
<gene>
    <name evidence="2" type="ORF">KUTeg_004854</name>
</gene>
<accession>A0ABQ9FMN3</accession>
<dbReference type="SUPFAM" id="SSF63712">
    <property type="entry name" value="Nicotinic receptor ligand binding domain-like"/>
    <property type="match status" value="1"/>
</dbReference>
<feature type="transmembrane region" description="Helical" evidence="1">
    <location>
        <begin position="353"/>
        <end position="375"/>
    </location>
</feature>
<dbReference type="EMBL" id="JARBDR010000246">
    <property type="protein sequence ID" value="KAJ8316950.1"/>
    <property type="molecule type" value="Genomic_DNA"/>
</dbReference>
<comment type="caution">
    <text evidence="2">The sequence shown here is derived from an EMBL/GenBank/DDBJ whole genome shotgun (WGS) entry which is preliminary data.</text>
</comment>
<name>A0ABQ9FMN3_TEGGR</name>
<organism evidence="2 3">
    <name type="scientific">Tegillarca granosa</name>
    <name type="common">Malaysian cockle</name>
    <name type="synonym">Anadara granosa</name>
    <dbReference type="NCBI Taxonomy" id="220873"/>
    <lineage>
        <taxon>Eukaryota</taxon>
        <taxon>Metazoa</taxon>
        <taxon>Spiralia</taxon>
        <taxon>Lophotrochozoa</taxon>
        <taxon>Mollusca</taxon>
        <taxon>Bivalvia</taxon>
        <taxon>Autobranchia</taxon>
        <taxon>Pteriomorphia</taxon>
        <taxon>Arcoida</taxon>
        <taxon>Arcoidea</taxon>
        <taxon>Arcidae</taxon>
        <taxon>Tegillarca</taxon>
    </lineage>
</organism>
<keyword evidence="1" id="KW-1133">Transmembrane helix</keyword>
<feature type="transmembrane region" description="Helical" evidence="1">
    <location>
        <begin position="268"/>
        <end position="287"/>
    </location>
</feature>
<keyword evidence="1" id="KW-0472">Membrane</keyword>
<protein>
    <submittedName>
        <fullName evidence="2">Uncharacterized protein</fullName>
    </submittedName>
</protein>
<evidence type="ECO:0000313" key="2">
    <source>
        <dbReference type="EMBL" id="KAJ8316950.1"/>
    </source>
</evidence>
<dbReference type="InterPro" id="IPR036734">
    <property type="entry name" value="Neur_chan_lig-bd_sf"/>
</dbReference>